<dbReference type="Proteomes" id="UP000596660">
    <property type="component" value="Unplaced"/>
</dbReference>
<feature type="compositionally biased region" description="Acidic residues" evidence="2">
    <location>
        <begin position="35"/>
        <end position="46"/>
    </location>
</feature>
<sequence>MDLFQGNDDDLNGDNDDNPDDNDANSDNNDKDQEPPDNDQDGEDNPDADRAEESDNLVSDSSGARGMSHPSNVVTSSPLDSSVYGFVSEQGNNGSISSETDPTTPESYHSPNSTRFIEENRAAIPTWRKALFHMTRALILFLVSTDTNAASNTADPLQQTNAASYDQAPYFGYYGSTWSQKHRKIHALNLQGKDGFTMHVSSSRRLASHKCSSDVSTAAHLGFLGYSNDLACNHPGLKVFLRSKRKAGESNTASSHKFVKIESNNLQRSLLRIDCGAACKIRCKLSSRPNLCHRACGTCCARCGCVPPGTSGNEKVCPCYYNQRTHGGERKCP</sequence>
<evidence type="ECO:0000313" key="3">
    <source>
        <dbReference type="EnsemblPlants" id="AUR62018928-RA:cds"/>
    </source>
</evidence>
<keyword evidence="4" id="KW-1185">Reference proteome</keyword>
<dbReference type="Pfam" id="PF02704">
    <property type="entry name" value="GASA"/>
    <property type="match status" value="1"/>
</dbReference>
<dbReference type="InterPro" id="IPR003854">
    <property type="entry name" value="GASA"/>
</dbReference>
<dbReference type="EnsemblPlants" id="AUR62018928-RA">
    <property type="protein sequence ID" value="AUR62018928-RA:cds"/>
    <property type="gene ID" value="AUR62018928"/>
</dbReference>
<feature type="region of interest" description="Disordered" evidence="2">
    <location>
        <begin position="1"/>
        <end position="114"/>
    </location>
</feature>
<accession>A0A803LUN4</accession>
<dbReference type="Gramene" id="AUR62018928-RA">
    <property type="protein sequence ID" value="AUR62018928-RA:cds"/>
    <property type="gene ID" value="AUR62018928"/>
</dbReference>
<dbReference type="AlphaFoldDB" id="A0A803LUN4"/>
<evidence type="ECO:0000256" key="2">
    <source>
        <dbReference type="SAM" id="MobiDB-lite"/>
    </source>
</evidence>
<reference evidence="3" key="1">
    <citation type="journal article" date="2017" name="Nature">
        <title>The genome of Chenopodium quinoa.</title>
        <authorList>
            <person name="Jarvis D.E."/>
            <person name="Ho Y.S."/>
            <person name="Lightfoot D.J."/>
            <person name="Schmoeckel S.M."/>
            <person name="Li B."/>
            <person name="Borm T.J.A."/>
            <person name="Ohyanagi H."/>
            <person name="Mineta K."/>
            <person name="Michell C.T."/>
            <person name="Saber N."/>
            <person name="Kharbatia N.M."/>
            <person name="Rupper R.R."/>
            <person name="Sharp A.R."/>
            <person name="Dally N."/>
            <person name="Boughton B.A."/>
            <person name="Woo Y.H."/>
            <person name="Gao G."/>
            <person name="Schijlen E.G.W.M."/>
            <person name="Guo X."/>
            <person name="Momin A.A."/>
            <person name="Negrao S."/>
            <person name="Al-Babili S."/>
            <person name="Gehring C."/>
            <person name="Roessner U."/>
            <person name="Jung C."/>
            <person name="Murphy K."/>
            <person name="Arold S.T."/>
            <person name="Gojobori T."/>
            <person name="van der Linden C.G."/>
            <person name="van Loo E.N."/>
            <person name="Jellen E.N."/>
            <person name="Maughan P.J."/>
            <person name="Tester M."/>
        </authorList>
    </citation>
    <scope>NUCLEOTIDE SEQUENCE [LARGE SCALE GENOMIC DNA]</scope>
    <source>
        <strain evidence="3">cv. PI 614886</strain>
    </source>
</reference>
<evidence type="ECO:0000256" key="1">
    <source>
        <dbReference type="ARBA" id="ARBA00010582"/>
    </source>
</evidence>
<proteinExistence type="inferred from homology"/>
<feature type="compositionally biased region" description="Polar residues" evidence="2">
    <location>
        <begin position="89"/>
        <end position="114"/>
    </location>
</feature>
<protein>
    <submittedName>
        <fullName evidence="3">Uncharacterized protein</fullName>
    </submittedName>
</protein>
<evidence type="ECO:0000313" key="4">
    <source>
        <dbReference type="Proteomes" id="UP000596660"/>
    </source>
</evidence>
<reference evidence="3" key="2">
    <citation type="submission" date="2021-03" db="UniProtKB">
        <authorList>
            <consortium name="EnsemblPlants"/>
        </authorList>
    </citation>
    <scope>IDENTIFICATION</scope>
</reference>
<feature type="compositionally biased region" description="Acidic residues" evidence="2">
    <location>
        <begin position="7"/>
        <end position="24"/>
    </location>
</feature>
<comment type="similarity">
    <text evidence="1">Belongs to the GASA family.</text>
</comment>
<dbReference type="PANTHER" id="PTHR23201">
    <property type="entry name" value="EXTENSIN, PROLINE-RICH PROTEIN"/>
    <property type="match status" value="1"/>
</dbReference>
<feature type="compositionally biased region" description="Polar residues" evidence="2">
    <location>
        <begin position="69"/>
        <end position="80"/>
    </location>
</feature>
<name>A0A803LUN4_CHEQI</name>
<organism evidence="3 4">
    <name type="scientific">Chenopodium quinoa</name>
    <name type="common">Quinoa</name>
    <dbReference type="NCBI Taxonomy" id="63459"/>
    <lineage>
        <taxon>Eukaryota</taxon>
        <taxon>Viridiplantae</taxon>
        <taxon>Streptophyta</taxon>
        <taxon>Embryophyta</taxon>
        <taxon>Tracheophyta</taxon>
        <taxon>Spermatophyta</taxon>
        <taxon>Magnoliopsida</taxon>
        <taxon>eudicotyledons</taxon>
        <taxon>Gunneridae</taxon>
        <taxon>Pentapetalae</taxon>
        <taxon>Caryophyllales</taxon>
        <taxon>Chenopodiaceae</taxon>
        <taxon>Chenopodioideae</taxon>
        <taxon>Atripliceae</taxon>
        <taxon>Chenopodium</taxon>
    </lineage>
</organism>
<dbReference type="PANTHER" id="PTHR23201:SF2">
    <property type="entry name" value="GIBBERELLIN-REGULATED PROTEIN 1-RELATED"/>
    <property type="match status" value="1"/>
</dbReference>